<gene>
    <name evidence="1" type="ORF">CHARACLAT_030243</name>
</gene>
<dbReference type="PANTHER" id="PTHR14819:SF9">
    <property type="entry name" value="UP-REGULATOR OF CELL PROLIFERATION-LIKE"/>
    <property type="match status" value="1"/>
</dbReference>
<dbReference type="InterPro" id="IPR052986">
    <property type="entry name" value="VLIG_GTPase"/>
</dbReference>
<organism evidence="1 2">
    <name type="scientific">Characodon lateralis</name>
    <dbReference type="NCBI Taxonomy" id="208331"/>
    <lineage>
        <taxon>Eukaryota</taxon>
        <taxon>Metazoa</taxon>
        <taxon>Chordata</taxon>
        <taxon>Craniata</taxon>
        <taxon>Vertebrata</taxon>
        <taxon>Euteleostomi</taxon>
        <taxon>Actinopterygii</taxon>
        <taxon>Neopterygii</taxon>
        <taxon>Teleostei</taxon>
        <taxon>Neoteleostei</taxon>
        <taxon>Acanthomorphata</taxon>
        <taxon>Ovalentaria</taxon>
        <taxon>Atherinomorphae</taxon>
        <taxon>Cyprinodontiformes</taxon>
        <taxon>Goodeidae</taxon>
        <taxon>Characodon</taxon>
    </lineage>
</organism>
<comment type="caution">
    <text evidence="1">The sequence shown here is derived from an EMBL/GenBank/DDBJ whole genome shotgun (WGS) entry which is preliminary data.</text>
</comment>
<dbReference type="Proteomes" id="UP001352852">
    <property type="component" value="Unassembled WGS sequence"/>
</dbReference>
<evidence type="ECO:0000313" key="1">
    <source>
        <dbReference type="EMBL" id="MED6282263.1"/>
    </source>
</evidence>
<proteinExistence type="predicted"/>
<evidence type="ECO:0000313" key="2">
    <source>
        <dbReference type="Proteomes" id="UP001352852"/>
    </source>
</evidence>
<protein>
    <submittedName>
        <fullName evidence="1">Uncharacterized protein</fullName>
    </submittedName>
</protein>
<name>A0ABU7E4S9_9TELE</name>
<accession>A0ABU7E4S9</accession>
<sequence length="332" mass="38207">MVIKPLLLEYVNEPLGIQIAKEVKHKAQQYQSPHAFHQCILEDLIKEDCFESFVEYLLSYEDFRLRKIRETVVSHLSDTTSLGELRQQRLGEIVGKIAAAVSQTTEGTSGELSDTKPLLERVCLILERNSKIDVKKESLNGPLFSITTEWDRFVKCLMELLAKMRLDLGQEFNQNVDVLEVLNDLPVQPQDQLLHIVRGCDKRCPLCKAPCEEEKLDHEVHSSLLHRPKGMLPYDFCSPSHLSCPETSKEAYGELIICTNLHLEDPNWNNVSDDLNSQKTNNYWRYVLARFNEKFAAEFKQELVKLPEDWKQITKEDALESLKGVFAKKECS</sequence>
<dbReference type="PANTHER" id="PTHR14819">
    <property type="entry name" value="GTP-BINDING"/>
    <property type="match status" value="1"/>
</dbReference>
<reference evidence="1 2" key="1">
    <citation type="submission" date="2021-06" db="EMBL/GenBank/DDBJ databases">
        <authorList>
            <person name="Palmer J.M."/>
        </authorList>
    </citation>
    <scope>NUCLEOTIDE SEQUENCE [LARGE SCALE GENOMIC DNA]</scope>
    <source>
        <strain evidence="1 2">CL_MEX2019</strain>
        <tissue evidence="1">Muscle</tissue>
    </source>
</reference>
<keyword evidence="2" id="KW-1185">Reference proteome</keyword>
<dbReference type="EMBL" id="JAHUTJ010045474">
    <property type="protein sequence ID" value="MED6282263.1"/>
    <property type="molecule type" value="Genomic_DNA"/>
</dbReference>